<evidence type="ECO:0000256" key="1">
    <source>
        <dbReference type="SAM" id="Phobius"/>
    </source>
</evidence>
<dbReference type="AlphaFoldDB" id="A0A1Y1WZL1"/>
<sequence>MRLSSPVYLMVRYGFTVGALLMGIVAYTAHIPNILFEDLDEAFWQDLNELDYRRRREYLEESLDDSALEPLKKPMSSNVEQQVELLLTRKEEILAEFKQLLTHQRENLRRKQLLEEEKLFLLRIENEIQKRRARKTTKKSRDCGKYSQVEMDRFHDSLINSEIQQIATQREEEFRMCSSCPSPTFSDFQPVSSDEYFPLPPSAIMRRVSTCSVSTVNSDLSFSSWNEVASNMTDDDLHGDSFSILSLDESDIDVGQQ</sequence>
<feature type="transmembrane region" description="Helical" evidence="1">
    <location>
        <begin position="7"/>
        <end position="29"/>
    </location>
</feature>
<accession>A0A1Y1WZL1</accession>
<comment type="caution">
    <text evidence="2">The sequence shown here is derived from an EMBL/GenBank/DDBJ whole genome shotgun (WGS) entry which is preliminary data.</text>
</comment>
<evidence type="ECO:0000313" key="3">
    <source>
        <dbReference type="Proteomes" id="UP000193498"/>
    </source>
</evidence>
<keyword evidence="1" id="KW-0472">Membrane</keyword>
<name>A0A1Y1WZL1_9FUNG</name>
<evidence type="ECO:0000313" key="2">
    <source>
        <dbReference type="EMBL" id="ORX78980.1"/>
    </source>
</evidence>
<dbReference type="Proteomes" id="UP000193498">
    <property type="component" value="Unassembled WGS sequence"/>
</dbReference>
<keyword evidence="1" id="KW-0812">Transmembrane</keyword>
<keyword evidence="1" id="KW-1133">Transmembrane helix</keyword>
<dbReference type="InParanoid" id="A0A1Y1WZL1"/>
<keyword evidence="3" id="KW-1185">Reference proteome</keyword>
<protein>
    <submittedName>
        <fullName evidence="2">Uncharacterized protein</fullName>
    </submittedName>
</protein>
<organism evidence="2 3">
    <name type="scientific">Basidiobolus meristosporus CBS 931.73</name>
    <dbReference type="NCBI Taxonomy" id="1314790"/>
    <lineage>
        <taxon>Eukaryota</taxon>
        <taxon>Fungi</taxon>
        <taxon>Fungi incertae sedis</taxon>
        <taxon>Zoopagomycota</taxon>
        <taxon>Entomophthoromycotina</taxon>
        <taxon>Basidiobolomycetes</taxon>
        <taxon>Basidiobolales</taxon>
        <taxon>Basidiobolaceae</taxon>
        <taxon>Basidiobolus</taxon>
    </lineage>
</organism>
<reference evidence="2 3" key="1">
    <citation type="submission" date="2016-07" db="EMBL/GenBank/DDBJ databases">
        <title>Pervasive Adenine N6-methylation of Active Genes in Fungi.</title>
        <authorList>
            <consortium name="DOE Joint Genome Institute"/>
            <person name="Mondo S.J."/>
            <person name="Dannebaum R.O."/>
            <person name="Kuo R.C."/>
            <person name="Labutti K."/>
            <person name="Haridas S."/>
            <person name="Kuo A."/>
            <person name="Salamov A."/>
            <person name="Ahrendt S.R."/>
            <person name="Lipzen A."/>
            <person name="Sullivan W."/>
            <person name="Andreopoulos W.B."/>
            <person name="Clum A."/>
            <person name="Lindquist E."/>
            <person name="Daum C."/>
            <person name="Ramamoorthy G.K."/>
            <person name="Gryganskyi A."/>
            <person name="Culley D."/>
            <person name="Magnuson J.K."/>
            <person name="James T.Y."/>
            <person name="O'Malley M.A."/>
            <person name="Stajich J.E."/>
            <person name="Spatafora J.W."/>
            <person name="Visel A."/>
            <person name="Grigoriev I.V."/>
        </authorList>
    </citation>
    <scope>NUCLEOTIDE SEQUENCE [LARGE SCALE GENOMIC DNA]</scope>
    <source>
        <strain evidence="2 3">CBS 931.73</strain>
    </source>
</reference>
<proteinExistence type="predicted"/>
<dbReference type="EMBL" id="MCFE01000802">
    <property type="protein sequence ID" value="ORX78980.1"/>
    <property type="molecule type" value="Genomic_DNA"/>
</dbReference>
<gene>
    <name evidence="2" type="ORF">K493DRAFT_321117</name>
</gene>